<organism evidence="4 5">
    <name type="scientific">Aquilutibacter rugosus</name>
    <dbReference type="NCBI Taxonomy" id="3115820"/>
    <lineage>
        <taxon>Bacteria</taxon>
        <taxon>Pseudomonadati</taxon>
        <taxon>Pseudomonadota</taxon>
        <taxon>Gammaproteobacteria</taxon>
        <taxon>Lysobacterales</taxon>
        <taxon>Lysobacteraceae</taxon>
        <taxon>Aquilutibacter</taxon>
    </lineage>
</organism>
<keyword evidence="5" id="KW-1185">Reference proteome</keyword>
<dbReference type="PANTHER" id="PTHR12901">
    <property type="entry name" value="SPERM PROTEIN HOMOLOG"/>
    <property type="match status" value="1"/>
</dbReference>
<proteinExistence type="inferred from homology"/>
<dbReference type="RefSeq" id="WP_331688674.1">
    <property type="nucleotide sequence ID" value="NZ_JAZHBN010000001.1"/>
</dbReference>
<dbReference type="InterPro" id="IPR023393">
    <property type="entry name" value="START-like_dom_sf"/>
</dbReference>
<evidence type="ECO:0000256" key="1">
    <source>
        <dbReference type="ARBA" id="ARBA00008918"/>
    </source>
</evidence>
<dbReference type="CDD" id="cd07813">
    <property type="entry name" value="COQ10p_like"/>
    <property type="match status" value="1"/>
</dbReference>
<sequence length="148" mass="16702">MPSISRSALVEHSSLKMFNLVNDVEHYPERFSWCESAEVSESTPDRKVAKLQLRMAGFSTWFQTDNALNPPHDIRMRFVDGPFRTLDGLWTFHALDESACKVSLKLNFEPRIGLLGPAFALGFQALADRMVDDFIRVADQVGPTALDE</sequence>
<reference evidence="4 5" key="1">
    <citation type="submission" date="2024-01" db="EMBL/GenBank/DDBJ databases">
        <title>Novel species of the genus Luteimonas isolated from rivers.</title>
        <authorList>
            <person name="Lu H."/>
        </authorList>
    </citation>
    <scope>NUCLEOTIDE SEQUENCE [LARGE SCALE GENOMIC DNA]</scope>
    <source>
        <strain evidence="4 5">FXH3W</strain>
    </source>
</reference>
<evidence type="ECO:0000259" key="3">
    <source>
        <dbReference type="Pfam" id="PF03364"/>
    </source>
</evidence>
<comment type="similarity">
    <text evidence="1">Belongs to the ribosome association toxin RatA family.</text>
</comment>
<evidence type="ECO:0000313" key="4">
    <source>
        <dbReference type="EMBL" id="MEF2156043.1"/>
    </source>
</evidence>
<dbReference type="InterPro" id="IPR005031">
    <property type="entry name" value="COQ10_START"/>
</dbReference>
<evidence type="ECO:0000256" key="2">
    <source>
        <dbReference type="ARBA" id="ARBA00022649"/>
    </source>
</evidence>
<dbReference type="InterPro" id="IPR044996">
    <property type="entry name" value="COQ10-like"/>
</dbReference>
<dbReference type="SUPFAM" id="SSF55961">
    <property type="entry name" value="Bet v1-like"/>
    <property type="match status" value="1"/>
</dbReference>
<comment type="caution">
    <text evidence="4">The sequence shown here is derived from an EMBL/GenBank/DDBJ whole genome shotgun (WGS) entry which is preliminary data.</text>
</comment>
<accession>A0ABU7V0L4</accession>
<name>A0ABU7V0L4_9GAMM</name>
<gene>
    <name evidence="4" type="ORF">V3390_07345</name>
</gene>
<dbReference type="Gene3D" id="3.30.530.20">
    <property type="match status" value="1"/>
</dbReference>
<dbReference type="PANTHER" id="PTHR12901:SF10">
    <property type="entry name" value="COENZYME Q-BINDING PROTEIN COQ10, MITOCHONDRIAL"/>
    <property type="match status" value="1"/>
</dbReference>
<feature type="domain" description="Coenzyme Q-binding protein COQ10 START" evidence="3">
    <location>
        <begin position="11"/>
        <end position="134"/>
    </location>
</feature>
<dbReference type="Proteomes" id="UP001356170">
    <property type="component" value="Unassembled WGS sequence"/>
</dbReference>
<protein>
    <submittedName>
        <fullName evidence="4">Type II toxin-antitoxin system RatA family toxin</fullName>
    </submittedName>
</protein>
<dbReference type="EMBL" id="JAZHBO010000002">
    <property type="protein sequence ID" value="MEF2156043.1"/>
    <property type="molecule type" value="Genomic_DNA"/>
</dbReference>
<dbReference type="Pfam" id="PF03364">
    <property type="entry name" value="Polyketide_cyc"/>
    <property type="match status" value="1"/>
</dbReference>
<evidence type="ECO:0000313" key="5">
    <source>
        <dbReference type="Proteomes" id="UP001356170"/>
    </source>
</evidence>
<keyword evidence="2" id="KW-1277">Toxin-antitoxin system</keyword>